<dbReference type="InterPro" id="IPR051397">
    <property type="entry name" value="Zn-ADH-like_protein"/>
</dbReference>
<keyword evidence="3" id="KW-1185">Reference proteome</keyword>
<gene>
    <name evidence="2" type="ORF">THASP1DRAFT_29363</name>
</gene>
<reference evidence="3" key="1">
    <citation type="journal article" date="2018" name="Nat. Microbiol.">
        <title>Leveraging single-cell genomics to expand the fungal tree of life.</title>
        <authorList>
            <person name="Ahrendt S.R."/>
            <person name="Quandt C.A."/>
            <person name="Ciobanu D."/>
            <person name="Clum A."/>
            <person name="Salamov A."/>
            <person name="Andreopoulos B."/>
            <person name="Cheng J.F."/>
            <person name="Woyke T."/>
            <person name="Pelin A."/>
            <person name="Henrissat B."/>
            <person name="Reynolds N.K."/>
            <person name="Benny G.L."/>
            <person name="Smith M.E."/>
            <person name="James T.Y."/>
            <person name="Grigoriev I.V."/>
        </authorList>
    </citation>
    <scope>NUCLEOTIDE SEQUENCE [LARGE SCALE GENOMIC DNA]</scope>
    <source>
        <strain evidence="3">RSA 1356</strain>
    </source>
</reference>
<dbReference type="Pfam" id="PF13602">
    <property type="entry name" value="ADH_zinc_N_2"/>
    <property type="match status" value="1"/>
</dbReference>
<dbReference type="EMBL" id="KZ992565">
    <property type="protein sequence ID" value="RKP08837.1"/>
    <property type="molecule type" value="Genomic_DNA"/>
</dbReference>
<dbReference type="InterPro" id="IPR013154">
    <property type="entry name" value="ADH-like_N"/>
</dbReference>
<dbReference type="Pfam" id="PF08240">
    <property type="entry name" value="ADH_N"/>
    <property type="match status" value="1"/>
</dbReference>
<dbReference type="SUPFAM" id="SSF50129">
    <property type="entry name" value="GroES-like"/>
    <property type="match status" value="1"/>
</dbReference>
<dbReference type="PANTHER" id="PTHR43677:SF4">
    <property type="entry name" value="QUINONE OXIDOREDUCTASE-LIKE PROTEIN 2"/>
    <property type="match status" value="1"/>
</dbReference>
<evidence type="ECO:0000259" key="1">
    <source>
        <dbReference type="SMART" id="SM00829"/>
    </source>
</evidence>
<dbReference type="SMART" id="SM00829">
    <property type="entry name" value="PKS_ER"/>
    <property type="match status" value="1"/>
</dbReference>
<dbReference type="GO" id="GO:0016491">
    <property type="term" value="F:oxidoreductase activity"/>
    <property type="evidence" value="ECO:0007669"/>
    <property type="project" value="InterPro"/>
</dbReference>
<dbReference type="Proteomes" id="UP000271241">
    <property type="component" value="Unassembled WGS sequence"/>
</dbReference>
<sequence length="333" mass="36357">MRQIFHVSRNTRAIRESPDPSPAAGEVLIEVKAASKGLYPDAPSFPFVVGYEAAGRVSAVGDGVDRTWLGADVVALVKFGAYSELITAPVGQIARMPSELSYEMAASMCVAYLTAWMLIAVQGGLHEGDTLLIQNAGSGVGLAAIDIAHHLGAGTIIGTASERKHQFLIERGLQHPIDYRKPNWTEDVKKITGKRGVDLIIDPLGPDSWKQSSSLLGLGGRLGVYGASEISASSWGWIIGAIRFFLRMPTYRPLPLMDQCHGVFGTNLLRMFADVPRIHDWLVKLLKGVEEGWVHPHVDRVFGFDQVDEAYAYIESRQSIGRVVLVPNRAKDE</sequence>
<dbReference type="InterPro" id="IPR020843">
    <property type="entry name" value="ER"/>
</dbReference>
<dbReference type="Gene3D" id="3.90.180.10">
    <property type="entry name" value="Medium-chain alcohol dehydrogenases, catalytic domain"/>
    <property type="match status" value="1"/>
</dbReference>
<protein>
    <submittedName>
        <fullName evidence="2">Alcohol dehydrogenase zinc-binding domain protein</fullName>
    </submittedName>
</protein>
<dbReference type="STRING" id="78915.A0A4P9XRV5"/>
<name>A0A4P9XRV5_9FUNG</name>
<dbReference type="AlphaFoldDB" id="A0A4P9XRV5"/>
<dbReference type="InterPro" id="IPR036291">
    <property type="entry name" value="NAD(P)-bd_dom_sf"/>
</dbReference>
<evidence type="ECO:0000313" key="2">
    <source>
        <dbReference type="EMBL" id="RKP08837.1"/>
    </source>
</evidence>
<proteinExistence type="predicted"/>
<dbReference type="OrthoDB" id="48317at2759"/>
<dbReference type="Gene3D" id="3.40.50.720">
    <property type="entry name" value="NAD(P)-binding Rossmann-like Domain"/>
    <property type="match status" value="1"/>
</dbReference>
<dbReference type="SUPFAM" id="SSF51735">
    <property type="entry name" value="NAD(P)-binding Rossmann-fold domains"/>
    <property type="match status" value="1"/>
</dbReference>
<dbReference type="PANTHER" id="PTHR43677">
    <property type="entry name" value="SHORT-CHAIN DEHYDROGENASE/REDUCTASE"/>
    <property type="match status" value="1"/>
</dbReference>
<organism evidence="2 3">
    <name type="scientific">Thamnocephalis sphaerospora</name>
    <dbReference type="NCBI Taxonomy" id="78915"/>
    <lineage>
        <taxon>Eukaryota</taxon>
        <taxon>Fungi</taxon>
        <taxon>Fungi incertae sedis</taxon>
        <taxon>Zoopagomycota</taxon>
        <taxon>Zoopagomycotina</taxon>
        <taxon>Zoopagomycetes</taxon>
        <taxon>Zoopagales</taxon>
        <taxon>Sigmoideomycetaceae</taxon>
        <taxon>Thamnocephalis</taxon>
    </lineage>
</organism>
<evidence type="ECO:0000313" key="3">
    <source>
        <dbReference type="Proteomes" id="UP000271241"/>
    </source>
</evidence>
<feature type="domain" description="Enoyl reductase (ER)" evidence="1">
    <location>
        <begin position="8"/>
        <end position="325"/>
    </location>
</feature>
<dbReference type="InterPro" id="IPR011032">
    <property type="entry name" value="GroES-like_sf"/>
</dbReference>
<accession>A0A4P9XRV5</accession>